<name>A0A101T5M5_9ACTN</name>
<dbReference type="AlphaFoldDB" id="A0A101T5M5"/>
<dbReference type="PRINTS" id="PR00038">
    <property type="entry name" value="HTHLUXR"/>
</dbReference>
<evidence type="ECO:0000313" key="3">
    <source>
        <dbReference type="Proteomes" id="UP000052982"/>
    </source>
</evidence>
<feature type="domain" description="HTH luxR-type" evidence="1">
    <location>
        <begin position="145"/>
        <end position="210"/>
    </location>
</feature>
<dbReference type="PROSITE" id="PS00622">
    <property type="entry name" value="HTH_LUXR_1"/>
    <property type="match status" value="1"/>
</dbReference>
<dbReference type="OrthoDB" id="5164849at2"/>
<sequence length="221" mass="24684">MEGGWHDAQQARKNGQLAGTERLLLRILSLAALHDRPQTVQQTLEELETLHEEAATPMTHEALLLARGIAHHDADSALTAHRSIQHRGDVHLSVISGLCLTHLADDPRRWLTEAIRNAHTLGLGRPFRTAVTRAAQHRDIPVPRLRQARRELTELDIRLVRRVSDGASNRQIAAELACSPKTVEQRLTRLFQRTGSRSRRELAAAWLNGSLTRNASGPDDH</sequence>
<proteinExistence type="predicted"/>
<dbReference type="Pfam" id="PF00196">
    <property type="entry name" value="GerE"/>
    <property type="match status" value="1"/>
</dbReference>
<accession>A0A101T5M5</accession>
<dbReference type="GO" id="GO:0006355">
    <property type="term" value="P:regulation of DNA-templated transcription"/>
    <property type="evidence" value="ECO:0007669"/>
    <property type="project" value="InterPro"/>
</dbReference>
<dbReference type="GO" id="GO:0003677">
    <property type="term" value="F:DNA binding"/>
    <property type="evidence" value="ECO:0007669"/>
    <property type="project" value="InterPro"/>
</dbReference>
<organism evidence="2 3">
    <name type="scientific">Streptomyces griseoruber</name>
    <dbReference type="NCBI Taxonomy" id="1943"/>
    <lineage>
        <taxon>Bacteria</taxon>
        <taxon>Bacillati</taxon>
        <taxon>Actinomycetota</taxon>
        <taxon>Actinomycetes</taxon>
        <taxon>Kitasatosporales</taxon>
        <taxon>Streptomycetaceae</taxon>
        <taxon>Streptomyces</taxon>
    </lineage>
</organism>
<dbReference type="STRING" id="1943.AQJ64_09840"/>
<gene>
    <name evidence="2" type="ORF">AQJ64_09840</name>
</gene>
<evidence type="ECO:0000313" key="2">
    <source>
        <dbReference type="EMBL" id="KUN86315.1"/>
    </source>
</evidence>
<protein>
    <recommendedName>
        <fullName evidence="1">HTH luxR-type domain-containing protein</fullName>
    </recommendedName>
</protein>
<dbReference type="SUPFAM" id="SSF46894">
    <property type="entry name" value="C-terminal effector domain of the bipartite response regulators"/>
    <property type="match status" value="1"/>
</dbReference>
<comment type="caution">
    <text evidence="2">The sequence shown here is derived from an EMBL/GenBank/DDBJ whole genome shotgun (WGS) entry which is preliminary data.</text>
</comment>
<keyword evidence="3" id="KW-1185">Reference proteome</keyword>
<dbReference type="RefSeq" id="WP_055635988.1">
    <property type="nucleotide sequence ID" value="NZ_KQ948765.1"/>
</dbReference>
<dbReference type="InterPro" id="IPR036388">
    <property type="entry name" value="WH-like_DNA-bd_sf"/>
</dbReference>
<dbReference type="PROSITE" id="PS50043">
    <property type="entry name" value="HTH_LUXR_2"/>
    <property type="match status" value="1"/>
</dbReference>
<dbReference type="InterPro" id="IPR016032">
    <property type="entry name" value="Sig_transdc_resp-reg_C-effctor"/>
</dbReference>
<dbReference type="InterPro" id="IPR000792">
    <property type="entry name" value="Tscrpt_reg_LuxR_C"/>
</dbReference>
<dbReference type="Proteomes" id="UP000052982">
    <property type="component" value="Unassembled WGS sequence"/>
</dbReference>
<evidence type="ECO:0000259" key="1">
    <source>
        <dbReference type="PROSITE" id="PS50043"/>
    </source>
</evidence>
<dbReference type="SMART" id="SM00421">
    <property type="entry name" value="HTH_LUXR"/>
    <property type="match status" value="1"/>
</dbReference>
<dbReference type="Gene3D" id="1.10.10.10">
    <property type="entry name" value="Winged helix-like DNA-binding domain superfamily/Winged helix DNA-binding domain"/>
    <property type="match status" value="1"/>
</dbReference>
<reference evidence="2 3" key="1">
    <citation type="submission" date="2015-10" db="EMBL/GenBank/DDBJ databases">
        <title>Draft genome sequence of Streptomyces griseoruber DSM 40281, type strain for the species Streptomyces griseoruber.</title>
        <authorList>
            <person name="Ruckert C."/>
            <person name="Winkler A."/>
            <person name="Kalinowski J."/>
            <person name="Kampfer P."/>
            <person name="Glaeser S."/>
        </authorList>
    </citation>
    <scope>NUCLEOTIDE SEQUENCE [LARGE SCALE GENOMIC DNA]</scope>
    <source>
        <strain evidence="2 3">DSM 40281</strain>
    </source>
</reference>
<dbReference type="EMBL" id="LMWW01000010">
    <property type="protein sequence ID" value="KUN86315.1"/>
    <property type="molecule type" value="Genomic_DNA"/>
</dbReference>